<dbReference type="Proteomes" id="UP000193218">
    <property type="component" value="Unassembled WGS sequence"/>
</dbReference>
<dbReference type="EMBL" id="NBSH01000006">
    <property type="protein sequence ID" value="ORX37079.1"/>
    <property type="molecule type" value="Genomic_DNA"/>
</dbReference>
<feature type="compositionally biased region" description="Polar residues" evidence="1">
    <location>
        <begin position="176"/>
        <end position="191"/>
    </location>
</feature>
<keyword evidence="4" id="KW-1185">Reference proteome</keyword>
<dbReference type="GO" id="GO:0030490">
    <property type="term" value="P:maturation of SSU-rRNA"/>
    <property type="evidence" value="ECO:0007669"/>
    <property type="project" value="TreeGrafter"/>
</dbReference>
<dbReference type="FunCoup" id="A0A1Y1UGH8">
    <property type="interactions" value="406"/>
</dbReference>
<protein>
    <submittedName>
        <fullName evidence="3">Programmed cell death protein 2</fullName>
    </submittedName>
</protein>
<dbReference type="GeneID" id="33555921"/>
<reference evidence="3 4" key="1">
    <citation type="submission" date="2017-03" db="EMBL/GenBank/DDBJ databases">
        <title>Widespread Adenine N6-methylation of Active Genes in Fungi.</title>
        <authorList>
            <consortium name="DOE Joint Genome Institute"/>
            <person name="Mondo S.J."/>
            <person name="Dannebaum R.O."/>
            <person name="Kuo R.C."/>
            <person name="Louie K.B."/>
            <person name="Bewick A.J."/>
            <person name="Labutti K."/>
            <person name="Haridas S."/>
            <person name="Kuo A."/>
            <person name="Salamov A."/>
            <person name="Ahrendt S.R."/>
            <person name="Lau R."/>
            <person name="Bowen B.P."/>
            <person name="Lipzen A."/>
            <person name="Sullivan W."/>
            <person name="Andreopoulos W.B."/>
            <person name="Clum A."/>
            <person name="Lindquist E."/>
            <person name="Daum C."/>
            <person name="Northen T.R."/>
            <person name="Ramamoorthy G."/>
            <person name="Schmitz R.J."/>
            <person name="Gryganskyi A."/>
            <person name="Culley D."/>
            <person name="Magnuson J."/>
            <person name="James T.Y."/>
            <person name="O'Malley M.A."/>
            <person name="Stajich J.E."/>
            <person name="Spatafora J.W."/>
            <person name="Visel A."/>
            <person name="Grigoriev I.V."/>
        </authorList>
    </citation>
    <scope>NUCLEOTIDE SEQUENCE [LARGE SCALE GENOMIC DNA]</scope>
    <source>
        <strain evidence="3 4">NRRL Y-17943</strain>
    </source>
</reference>
<dbReference type="Pfam" id="PF04194">
    <property type="entry name" value="PDCD2_C"/>
    <property type="match status" value="1"/>
</dbReference>
<gene>
    <name evidence="3" type="ORF">BD324DRAFT_608479</name>
</gene>
<sequence length="418" mass="45426">MSPSSPASSSSSLPSSNVLLALPDGAIPSGHEDAKSHTISTIGGYPTFPPLSSQDKAPEEIRCGICHQAIPLLAQVYCPPEDGENDRTVYVWACARSSCQRRDGSVRAYRASLRNDEYAIDAAAKRAAAAKAAEAERERARKNPFSMPASGDGKSLFGSAQPLFGAPPSADLSNPPDISSLSLQPNASTSHAPPLPAYQPPQYLTTIDEYLAPPEDVDMDDDEEDQMDLRNERWEQLLPKHMDEVFERYVKRLKDADGGAGQVLRYELGGVPVPYSSKSPLYSRLFPGAPITRTPDAEEEPDFADFYNPESLPPCSRCGAKRVFELQLVPSLISILSPDKLTTTGKAPSKKERKQSEEERKKDLARIAAGLKGQGDEQEIGDMNWGSILVFGCEADCVGVGEEFVAVEWESFLSETSE</sequence>
<evidence type="ECO:0000259" key="2">
    <source>
        <dbReference type="Pfam" id="PF04194"/>
    </source>
</evidence>
<organism evidence="3 4">
    <name type="scientific">Kockovaella imperatae</name>
    <dbReference type="NCBI Taxonomy" id="4999"/>
    <lineage>
        <taxon>Eukaryota</taxon>
        <taxon>Fungi</taxon>
        <taxon>Dikarya</taxon>
        <taxon>Basidiomycota</taxon>
        <taxon>Agaricomycotina</taxon>
        <taxon>Tremellomycetes</taxon>
        <taxon>Tremellales</taxon>
        <taxon>Cuniculitremaceae</taxon>
        <taxon>Kockovaella</taxon>
    </lineage>
</organism>
<feature type="region of interest" description="Disordered" evidence="1">
    <location>
        <begin position="340"/>
        <end position="362"/>
    </location>
</feature>
<feature type="domain" description="Programmed cell death protein 2 C-terminal" evidence="2">
    <location>
        <begin position="243"/>
        <end position="409"/>
    </location>
</feature>
<evidence type="ECO:0000313" key="3">
    <source>
        <dbReference type="EMBL" id="ORX37079.1"/>
    </source>
</evidence>
<dbReference type="PANTHER" id="PTHR47524">
    <property type="entry name" value="20S RRNA ACCUMULATION PROTEIN 4"/>
    <property type="match status" value="1"/>
</dbReference>
<dbReference type="InterPro" id="IPR007320">
    <property type="entry name" value="PDCD2_C"/>
</dbReference>
<dbReference type="OrthoDB" id="443682at2759"/>
<comment type="caution">
    <text evidence="3">The sequence shown here is derived from an EMBL/GenBank/DDBJ whole genome shotgun (WGS) entry which is preliminary data.</text>
</comment>
<evidence type="ECO:0000313" key="4">
    <source>
        <dbReference type="Proteomes" id="UP000193218"/>
    </source>
</evidence>
<dbReference type="STRING" id="4999.A0A1Y1UGH8"/>
<accession>A0A1Y1UGH8</accession>
<dbReference type="AlphaFoldDB" id="A0A1Y1UGH8"/>
<dbReference type="InParanoid" id="A0A1Y1UGH8"/>
<dbReference type="PANTHER" id="PTHR47524:SF1">
    <property type="entry name" value="20S RRNA ACCUMULATION PROTEIN 4"/>
    <property type="match status" value="1"/>
</dbReference>
<proteinExistence type="predicted"/>
<evidence type="ECO:0000256" key="1">
    <source>
        <dbReference type="SAM" id="MobiDB-lite"/>
    </source>
</evidence>
<dbReference type="GO" id="GO:0005737">
    <property type="term" value="C:cytoplasm"/>
    <property type="evidence" value="ECO:0007669"/>
    <property type="project" value="InterPro"/>
</dbReference>
<name>A0A1Y1UGH8_9TREE</name>
<feature type="region of interest" description="Disordered" evidence="1">
    <location>
        <begin position="134"/>
        <end position="201"/>
    </location>
</feature>
<dbReference type="RefSeq" id="XP_021871117.1">
    <property type="nucleotide sequence ID" value="XM_022014113.1"/>
</dbReference>